<feature type="domain" description="CID" evidence="2">
    <location>
        <begin position="3"/>
        <end position="139"/>
    </location>
</feature>
<name>A0A517LGH6_9PEZI</name>
<dbReference type="InterPro" id="IPR024638">
    <property type="entry name" value="Ctk3_N"/>
</dbReference>
<evidence type="ECO:0000259" key="2">
    <source>
        <dbReference type="PROSITE" id="PS51391"/>
    </source>
</evidence>
<dbReference type="Pfam" id="PF12243">
    <property type="entry name" value="CTK3"/>
    <property type="match status" value="1"/>
</dbReference>
<feature type="region of interest" description="Disordered" evidence="1">
    <location>
        <begin position="154"/>
        <end position="179"/>
    </location>
</feature>
<dbReference type="PANTHER" id="PTHR28291:SF1">
    <property type="entry name" value="CTD KINASE SUBUNIT GAMMA"/>
    <property type="match status" value="1"/>
</dbReference>
<evidence type="ECO:0000256" key="1">
    <source>
        <dbReference type="SAM" id="MobiDB-lite"/>
    </source>
</evidence>
<dbReference type="EMBL" id="CP042196">
    <property type="protein sequence ID" value="QDS74741.1"/>
    <property type="molecule type" value="Genomic_DNA"/>
</dbReference>
<dbReference type="Gene3D" id="1.25.40.90">
    <property type="match status" value="1"/>
</dbReference>
<organism evidence="3 4">
    <name type="scientific">Venturia effusa</name>
    <dbReference type="NCBI Taxonomy" id="50376"/>
    <lineage>
        <taxon>Eukaryota</taxon>
        <taxon>Fungi</taxon>
        <taxon>Dikarya</taxon>
        <taxon>Ascomycota</taxon>
        <taxon>Pezizomycotina</taxon>
        <taxon>Dothideomycetes</taxon>
        <taxon>Pleosporomycetidae</taxon>
        <taxon>Venturiales</taxon>
        <taxon>Venturiaceae</taxon>
        <taxon>Venturia</taxon>
    </lineage>
</organism>
<keyword evidence="4" id="KW-1185">Reference proteome</keyword>
<evidence type="ECO:0000313" key="4">
    <source>
        <dbReference type="Proteomes" id="UP000316270"/>
    </source>
</evidence>
<proteinExistence type="predicted"/>
<dbReference type="Pfam" id="PF12350">
    <property type="entry name" value="CTK3_C"/>
    <property type="match status" value="1"/>
</dbReference>
<reference evidence="3 4" key="1">
    <citation type="submission" date="2019-07" db="EMBL/GenBank/DDBJ databases">
        <title>Finished genome of Venturia effusa.</title>
        <authorList>
            <person name="Young C.A."/>
            <person name="Cox M.P."/>
            <person name="Ganley A.R.D."/>
            <person name="David W.J."/>
        </authorList>
    </citation>
    <scope>NUCLEOTIDE SEQUENCE [LARGE SCALE GENOMIC DNA]</scope>
    <source>
        <strain evidence="4">albino</strain>
    </source>
</reference>
<dbReference type="AlphaFoldDB" id="A0A517LGH6"/>
<dbReference type="InterPro" id="IPR008942">
    <property type="entry name" value="ENTH_VHS"/>
</dbReference>
<dbReference type="PANTHER" id="PTHR28291">
    <property type="entry name" value="CTD KINASE SUBUNIT GAMMA"/>
    <property type="match status" value="1"/>
</dbReference>
<dbReference type="PROSITE" id="PS51391">
    <property type="entry name" value="CID"/>
    <property type="match status" value="1"/>
</dbReference>
<feature type="compositionally biased region" description="Basic and acidic residues" evidence="1">
    <location>
        <begin position="169"/>
        <end position="179"/>
    </location>
</feature>
<accession>A0A517LGH6</accession>
<dbReference type="OrthoDB" id="21266at2759"/>
<gene>
    <name evidence="3" type="ORF">FKW77_001083</name>
</gene>
<dbReference type="InterPro" id="IPR042326">
    <property type="entry name" value="Ctk3"/>
</dbReference>
<dbReference type="GO" id="GO:0045943">
    <property type="term" value="P:positive regulation of transcription by RNA polymerase I"/>
    <property type="evidence" value="ECO:0007669"/>
    <property type="project" value="TreeGrafter"/>
</dbReference>
<dbReference type="GO" id="GO:0070692">
    <property type="term" value="C:CTDK-1 complex"/>
    <property type="evidence" value="ECO:0007669"/>
    <property type="project" value="InterPro"/>
</dbReference>
<protein>
    <recommendedName>
        <fullName evidence="2">CID domain-containing protein</fullName>
    </recommendedName>
</protein>
<evidence type="ECO:0000313" key="3">
    <source>
        <dbReference type="EMBL" id="QDS74741.1"/>
    </source>
</evidence>
<dbReference type="GO" id="GO:0032786">
    <property type="term" value="P:positive regulation of DNA-templated transcription, elongation"/>
    <property type="evidence" value="ECO:0007669"/>
    <property type="project" value="InterPro"/>
</dbReference>
<dbReference type="STRING" id="50376.A0A517LGH6"/>
<dbReference type="InterPro" id="IPR024637">
    <property type="entry name" value="Ctk3_C"/>
</dbReference>
<sequence>MSDPFAVRMNFKRAYLEKLTSSPGMQARAAAYALKYREQDEDLHQCILETLDGCNINLRANIMFFIEHLCESSRREGYQEYIDMIERDMPKIINLAAPGTKAGAMNIKVVRKVLSSLQDKSLLPAPLIQSLLKSLANRETLALASIATPAASLHPERADGVHGLGENDIEQRMEEDRDRHKRLREDTWAVDPEEEFDLLWEQGKAGLTEKLLQDCRDDARELEKAIELDKLLYAKPVEQEREKMNDVEMGGT</sequence>
<dbReference type="Proteomes" id="UP000316270">
    <property type="component" value="Chromosome 12"/>
</dbReference>
<dbReference type="InterPro" id="IPR006569">
    <property type="entry name" value="CID_dom"/>
</dbReference>